<dbReference type="HAMAP" id="MF_00260">
    <property type="entry name" value="Porphobil_deam"/>
    <property type="match status" value="1"/>
</dbReference>
<dbReference type="InterPro" id="IPR022419">
    <property type="entry name" value="Porphobilin_deaminase_cofac_BS"/>
</dbReference>
<comment type="cofactor">
    <cofactor evidence="8">
        <name>dipyrromethane</name>
        <dbReference type="ChEBI" id="CHEBI:60342"/>
    </cofactor>
    <text evidence="8">Binds 1 dipyrromethane group covalently.</text>
</comment>
<dbReference type="Gene3D" id="3.40.190.10">
    <property type="entry name" value="Periplasmic binding protein-like II"/>
    <property type="match status" value="2"/>
</dbReference>
<name>A0A2A4T4U9_9DELT</name>
<evidence type="ECO:0000259" key="9">
    <source>
        <dbReference type="Pfam" id="PF01379"/>
    </source>
</evidence>
<evidence type="ECO:0000256" key="1">
    <source>
        <dbReference type="ARBA" id="ARBA00002869"/>
    </source>
</evidence>
<evidence type="ECO:0000256" key="7">
    <source>
        <dbReference type="ARBA" id="ARBA00048169"/>
    </source>
</evidence>
<comment type="pathway">
    <text evidence="2">Porphyrin-containing compound metabolism; protoporphyrin-IX biosynthesis; coproporphyrinogen-III from 5-aminolevulinate: step 2/4.</text>
</comment>
<feature type="domain" description="Porphobilinogen deaminase C-terminal" evidence="10">
    <location>
        <begin position="226"/>
        <end position="294"/>
    </location>
</feature>
<dbReference type="GO" id="GO:0004418">
    <property type="term" value="F:hydroxymethylbilane synthase activity"/>
    <property type="evidence" value="ECO:0007669"/>
    <property type="project" value="UniProtKB-UniRule"/>
</dbReference>
<dbReference type="GO" id="GO:0005737">
    <property type="term" value="C:cytoplasm"/>
    <property type="evidence" value="ECO:0007669"/>
    <property type="project" value="UniProtKB-UniRule"/>
</dbReference>
<dbReference type="PANTHER" id="PTHR11557:SF0">
    <property type="entry name" value="PORPHOBILINOGEN DEAMINASE"/>
    <property type="match status" value="1"/>
</dbReference>
<dbReference type="EC" id="2.5.1.61" evidence="8"/>
<dbReference type="Gene3D" id="3.30.160.40">
    <property type="entry name" value="Porphobilinogen deaminase, C-terminal domain"/>
    <property type="match status" value="1"/>
</dbReference>
<keyword evidence="6 8" id="KW-0627">Porphyrin biosynthesis</keyword>
<dbReference type="PRINTS" id="PR00151">
    <property type="entry name" value="PORPHBDMNASE"/>
</dbReference>
<evidence type="ECO:0000256" key="5">
    <source>
        <dbReference type="ARBA" id="ARBA00022679"/>
    </source>
</evidence>
<evidence type="ECO:0000313" key="12">
    <source>
        <dbReference type="Proteomes" id="UP000218113"/>
    </source>
</evidence>
<protein>
    <recommendedName>
        <fullName evidence="8">Porphobilinogen deaminase</fullName>
        <shortName evidence="8">PBG</shortName>
        <ecNumber evidence="8">2.5.1.61</ecNumber>
    </recommendedName>
    <alternativeName>
        <fullName evidence="8">Hydroxymethylbilane synthase</fullName>
        <shortName evidence="8">HMBS</shortName>
    </alternativeName>
    <alternativeName>
        <fullName evidence="8">Pre-uroporphyrinogen synthase</fullName>
    </alternativeName>
</protein>
<proteinExistence type="inferred from homology"/>
<dbReference type="FunFam" id="3.30.160.40:FF:000002">
    <property type="entry name" value="Porphobilinogen deaminase"/>
    <property type="match status" value="1"/>
</dbReference>
<evidence type="ECO:0000256" key="8">
    <source>
        <dbReference type="HAMAP-Rule" id="MF_00260"/>
    </source>
</evidence>
<dbReference type="AlphaFoldDB" id="A0A2A4T4U9"/>
<gene>
    <name evidence="8" type="primary">hemC</name>
    <name evidence="11" type="ORF">COB67_06525</name>
</gene>
<dbReference type="InterPro" id="IPR000860">
    <property type="entry name" value="HemC"/>
</dbReference>
<dbReference type="Pfam" id="PF03900">
    <property type="entry name" value="Porphobil_deamC"/>
    <property type="match status" value="1"/>
</dbReference>
<evidence type="ECO:0000256" key="4">
    <source>
        <dbReference type="ARBA" id="ARBA00011245"/>
    </source>
</evidence>
<dbReference type="FunFam" id="3.40.190.10:FF:000005">
    <property type="entry name" value="Porphobilinogen deaminase"/>
    <property type="match status" value="1"/>
</dbReference>
<dbReference type="SUPFAM" id="SSF54782">
    <property type="entry name" value="Porphobilinogen deaminase (hydroxymethylbilane synthase), C-terminal domain"/>
    <property type="match status" value="1"/>
</dbReference>
<dbReference type="Pfam" id="PF01379">
    <property type="entry name" value="Porphobil_deam"/>
    <property type="match status" value="1"/>
</dbReference>
<evidence type="ECO:0000256" key="3">
    <source>
        <dbReference type="ARBA" id="ARBA00005638"/>
    </source>
</evidence>
<dbReference type="Proteomes" id="UP000218113">
    <property type="component" value="Unassembled WGS sequence"/>
</dbReference>
<evidence type="ECO:0000256" key="2">
    <source>
        <dbReference type="ARBA" id="ARBA00004735"/>
    </source>
</evidence>
<comment type="catalytic activity">
    <reaction evidence="7 8">
        <text>4 porphobilinogen + H2O = hydroxymethylbilane + 4 NH4(+)</text>
        <dbReference type="Rhea" id="RHEA:13185"/>
        <dbReference type="ChEBI" id="CHEBI:15377"/>
        <dbReference type="ChEBI" id="CHEBI:28938"/>
        <dbReference type="ChEBI" id="CHEBI:57845"/>
        <dbReference type="ChEBI" id="CHEBI:58126"/>
        <dbReference type="EC" id="2.5.1.61"/>
    </reaction>
</comment>
<evidence type="ECO:0000259" key="10">
    <source>
        <dbReference type="Pfam" id="PF03900"/>
    </source>
</evidence>
<feature type="domain" description="Porphobilinogen deaminase N-terminal" evidence="9">
    <location>
        <begin position="5"/>
        <end position="212"/>
    </location>
</feature>
<dbReference type="EMBL" id="NVSR01000035">
    <property type="protein sequence ID" value="PCI28361.1"/>
    <property type="molecule type" value="Genomic_DNA"/>
</dbReference>
<comment type="caution">
    <text evidence="11">The sequence shown here is derived from an EMBL/GenBank/DDBJ whole genome shotgun (WGS) entry which is preliminary data.</text>
</comment>
<dbReference type="InterPro" id="IPR022417">
    <property type="entry name" value="Porphobilin_deaminase_N"/>
</dbReference>
<evidence type="ECO:0000256" key="6">
    <source>
        <dbReference type="ARBA" id="ARBA00023244"/>
    </source>
</evidence>
<feature type="modified residue" description="S-(dipyrrolylmethanemethyl)cysteine" evidence="8">
    <location>
        <position position="241"/>
    </location>
</feature>
<keyword evidence="5 8" id="KW-0808">Transferase</keyword>
<dbReference type="GO" id="GO:0006782">
    <property type="term" value="P:protoporphyrinogen IX biosynthetic process"/>
    <property type="evidence" value="ECO:0007669"/>
    <property type="project" value="UniProtKB-UniRule"/>
</dbReference>
<dbReference type="PIRSF" id="PIRSF001438">
    <property type="entry name" value="4pyrrol_synth_OHMeBilane_synth"/>
    <property type="match status" value="1"/>
</dbReference>
<dbReference type="InterPro" id="IPR022418">
    <property type="entry name" value="Porphobilinogen_deaminase_C"/>
</dbReference>
<comment type="miscellaneous">
    <text evidence="8">The porphobilinogen subunits are added to the dipyrromethane group.</text>
</comment>
<comment type="function">
    <text evidence="1 8">Tetrapolymerization of the monopyrrole PBG into the hydroxymethylbilane pre-uroporphyrinogen in several discrete steps.</text>
</comment>
<dbReference type="PROSITE" id="PS00533">
    <property type="entry name" value="PORPHOBILINOGEN_DEAM"/>
    <property type="match status" value="1"/>
</dbReference>
<dbReference type="UniPathway" id="UPA00251">
    <property type="reaction ID" value="UER00319"/>
</dbReference>
<sequence>MKKTLKIATRSSKLALWQANWVKDQIEAKFPHVSVELLEMKTQGDIILDTPLSKIGGKGLFVKELEVAILKDEADIAVHSMKDVPIELPEGLEISVITEREEPSDAFVSNQYSSFESLPQKAIVGTSSLRRIAQLQRLRPDISFISLRGNVNTRLRKLDEGNFDAIILASAGLIRLGFEERIAERISVEISLPAIGQGVVGIESRVDDEEVLSLITHLRDPETTDRVAAERALLTRLNGGCQVPIGGFATLEGDNLTLTAMVASPDGKRFLKLVRHGKRDQAAQMGVQIAEELLEQGGREILREVGIEVQ</sequence>
<comment type="subunit">
    <text evidence="4 8">Monomer.</text>
</comment>
<accession>A0A2A4T4U9</accession>
<dbReference type="NCBIfam" id="TIGR00212">
    <property type="entry name" value="hemC"/>
    <property type="match status" value="1"/>
</dbReference>
<evidence type="ECO:0000313" key="11">
    <source>
        <dbReference type="EMBL" id="PCI28361.1"/>
    </source>
</evidence>
<comment type="similarity">
    <text evidence="3 8">Belongs to the HMBS family.</text>
</comment>
<dbReference type="InterPro" id="IPR036803">
    <property type="entry name" value="Porphobilinogen_deaminase_C_sf"/>
</dbReference>
<dbReference type="SUPFAM" id="SSF53850">
    <property type="entry name" value="Periplasmic binding protein-like II"/>
    <property type="match status" value="1"/>
</dbReference>
<organism evidence="11 12">
    <name type="scientific">SAR324 cluster bacterium</name>
    <dbReference type="NCBI Taxonomy" id="2024889"/>
    <lineage>
        <taxon>Bacteria</taxon>
        <taxon>Deltaproteobacteria</taxon>
        <taxon>SAR324 cluster</taxon>
    </lineage>
</organism>
<dbReference type="FunFam" id="3.40.190.10:FF:000004">
    <property type="entry name" value="Porphobilinogen deaminase"/>
    <property type="match status" value="1"/>
</dbReference>
<dbReference type="PANTHER" id="PTHR11557">
    <property type="entry name" value="PORPHOBILINOGEN DEAMINASE"/>
    <property type="match status" value="1"/>
</dbReference>
<reference evidence="12" key="1">
    <citation type="submission" date="2017-08" db="EMBL/GenBank/DDBJ databases">
        <title>A dynamic microbial community with high functional redundancy inhabits the cold, oxic subseafloor aquifer.</title>
        <authorList>
            <person name="Tully B.J."/>
            <person name="Wheat C.G."/>
            <person name="Glazer B.T."/>
            <person name="Huber J.A."/>
        </authorList>
    </citation>
    <scope>NUCLEOTIDE SEQUENCE [LARGE SCALE GENOMIC DNA]</scope>
</reference>
<dbReference type="CDD" id="cd13646">
    <property type="entry name" value="PBP2_EcHMBS_like"/>
    <property type="match status" value="1"/>
</dbReference>